<feature type="domain" description="CtsR N-terminal HTH" evidence="8">
    <location>
        <begin position="4"/>
        <end position="74"/>
    </location>
</feature>
<gene>
    <name evidence="10" type="ORF">SAMN05444392_107134</name>
</gene>
<dbReference type="GO" id="GO:0006355">
    <property type="term" value="P:regulation of DNA-templated transcription"/>
    <property type="evidence" value="ECO:0007669"/>
    <property type="project" value="UniProtKB-UniRule"/>
</dbReference>
<evidence type="ECO:0000256" key="5">
    <source>
        <dbReference type="ARBA" id="ARBA00023125"/>
    </source>
</evidence>
<dbReference type="Proteomes" id="UP000184476">
    <property type="component" value="Unassembled WGS sequence"/>
</dbReference>
<dbReference type="RefSeq" id="WP_073155139.1">
    <property type="nucleotide sequence ID" value="NZ_FQVL01000007.1"/>
</dbReference>
<evidence type="ECO:0000256" key="7">
    <source>
        <dbReference type="PIRNR" id="PIRNR010607"/>
    </source>
</evidence>
<name>A0A1M4YTE9_9BACL</name>
<reference evidence="10 11" key="1">
    <citation type="submission" date="2016-11" db="EMBL/GenBank/DDBJ databases">
        <authorList>
            <person name="Jaros S."/>
            <person name="Januszkiewicz K."/>
            <person name="Wedrychowicz H."/>
        </authorList>
    </citation>
    <scope>NUCLEOTIDE SEQUENCE [LARGE SCALE GENOMIC DNA]</scope>
    <source>
        <strain evidence="10 11">DSM 44666</strain>
    </source>
</reference>
<dbReference type="InterPro" id="IPR008463">
    <property type="entry name" value="CtsR"/>
</dbReference>
<sequence length="157" mass="18340">MSNSVSDVIEYYLKQNLNESRSGEIEIKRNELADLFQCVPSQINYVISTRFTIEKGYFVESKRGGGGYIRIRRVCLDDEAEHFVDCLNQIGQSIPQVTAEHLITRLLESRMMDRREALLMKRLISRETLQLPVHLRDQVRARMMRMLVTTLFTNRGE</sequence>
<organism evidence="10 11">
    <name type="scientific">Seinonella peptonophila</name>
    <dbReference type="NCBI Taxonomy" id="112248"/>
    <lineage>
        <taxon>Bacteria</taxon>
        <taxon>Bacillati</taxon>
        <taxon>Bacillota</taxon>
        <taxon>Bacilli</taxon>
        <taxon>Bacillales</taxon>
        <taxon>Thermoactinomycetaceae</taxon>
        <taxon>Seinonella</taxon>
    </lineage>
</organism>
<keyword evidence="3 7" id="KW-0678">Repressor</keyword>
<keyword evidence="6 7" id="KW-0804">Transcription</keyword>
<dbReference type="Gene3D" id="1.10.1200.150">
    <property type="entry name" value="Transcriptional regulator CtsR, C-terminal domain"/>
    <property type="match status" value="1"/>
</dbReference>
<proteinExistence type="inferred from homology"/>
<feature type="domain" description="CtsR C-terminal dimerization" evidence="9">
    <location>
        <begin position="83"/>
        <end position="147"/>
    </location>
</feature>
<dbReference type="InterPro" id="IPR041473">
    <property type="entry name" value="CtsR_C"/>
</dbReference>
<dbReference type="InterPro" id="IPR041902">
    <property type="entry name" value="CtsR_N_sf"/>
</dbReference>
<dbReference type="Pfam" id="PF05848">
    <property type="entry name" value="CtsR"/>
    <property type="match status" value="1"/>
</dbReference>
<dbReference type="OrthoDB" id="1680813at2"/>
<evidence type="ECO:0000259" key="9">
    <source>
        <dbReference type="Pfam" id="PF17727"/>
    </source>
</evidence>
<evidence type="ECO:0000256" key="2">
    <source>
        <dbReference type="ARBA" id="ARBA00014129"/>
    </source>
</evidence>
<evidence type="ECO:0000256" key="6">
    <source>
        <dbReference type="ARBA" id="ARBA00023163"/>
    </source>
</evidence>
<dbReference type="Gene3D" id="3.30.56.130">
    <property type="entry name" value="Transcriptional regulator CtsR, winged HTH domain"/>
    <property type="match status" value="1"/>
</dbReference>
<dbReference type="InterPro" id="IPR041908">
    <property type="entry name" value="CtsR_C_sf"/>
</dbReference>
<dbReference type="InterPro" id="IPR040465">
    <property type="entry name" value="CtsR_N"/>
</dbReference>
<evidence type="ECO:0000313" key="10">
    <source>
        <dbReference type="EMBL" id="SHF09041.1"/>
    </source>
</evidence>
<dbReference type="EMBL" id="FQVL01000007">
    <property type="protein sequence ID" value="SHF09041.1"/>
    <property type="molecule type" value="Genomic_DNA"/>
</dbReference>
<dbReference type="AlphaFoldDB" id="A0A1M4YTE9"/>
<keyword evidence="4 7" id="KW-0805">Transcription regulation</keyword>
<evidence type="ECO:0000256" key="1">
    <source>
        <dbReference type="ARBA" id="ARBA00010189"/>
    </source>
</evidence>
<keyword evidence="5 7" id="KW-0238">DNA-binding</keyword>
<evidence type="ECO:0000259" key="8">
    <source>
        <dbReference type="Pfam" id="PF05848"/>
    </source>
</evidence>
<protein>
    <recommendedName>
        <fullName evidence="2 7">Transcriptional regulator CtsR</fullName>
    </recommendedName>
</protein>
<comment type="similarity">
    <text evidence="1 7">Belongs to the CtsR family.</text>
</comment>
<dbReference type="STRING" id="112248.SAMN05444392_107134"/>
<evidence type="ECO:0000256" key="4">
    <source>
        <dbReference type="ARBA" id="ARBA00023015"/>
    </source>
</evidence>
<accession>A0A1M4YTE9</accession>
<keyword evidence="11" id="KW-1185">Reference proteome</keyword>
<dbReference type="PIRSF" id="PIRSF010607">
    <property type="entry name" value="Txn_repr_CtsR"/>
    <property type="match status" value="1"/>
</dbReference>
<dbReference type="Pfam" id="PF17727">
    <property type="entry name" value="CtsR_C"/>
    <property type="match status" value="1"/>
</dbReference>
<evidence type="ECO:0000313" key="11">
    <source>
        <dbReference type="Proteomes" id="UP000184476"/>
    </source>
</evidence>
<dbReference type="GO" id="GO:0003677">
    <property type="term" value="F:DNA binding"/>
    <property type="evidence" value="ECO:0007669"/>
    <property type="project" value="UniProtKB-UniRule"/>
</dbReference>
<evidence type="ECO:0000256" key="3">
    <source>
        <dbReference type="ARBA" id="ARBA00022491"/>
    </source>
</evidence>